<reference evidence="3 4" key="1">
    <citation type="submission" date="2021-04" db="EMBL/GenBank/DDBJ databases">
        <title>The genome sequence of Ideonella sp. 3Y2.</title>
        <authorList>
            <person name="Liu Y."/>
        </authorList>
    </citation>
    <scope>NUCLEOTIDE SEQUENCE [LARGE SCALE GENOMIC DNA]</scope>
    <source>
        <strain evidence="3 4">3Y2</strain>
    </source>
</reference>
<dbReference type="Proteomes" id="UP000676246">
    <property type="component" value="Unassembled WGS sequence"/>
</dbReference>
<feature type="compositionally biased region" description="Basic and acidic residues" evidence="1">
    <location>
        <begin position="91"/>
        <end position="113"/>
    </location>
</feature>
<dbReference type="RefSeq" id="WP_210852644.1">
    <property type="nucleotide sequence ID" value="NZ_JAGQDD010000003.1"/>
</dbReference>
<keyword evidence="4" id="KW-1185">Reference proteome</keyword>
<feature type="region of interest" description="Disordered" evidence="1">
    <location>
        <begin position="37"/>
        <end position="120"/>
    </location>
</feature>
<dbReference type="EMBL" id="JAGQDD010000003">
    <property type="protein sequence ID" value="MBQ0930163.1"/>
    <property type="molecule type" value="Genomic_DNA"/>
</dbReference>
<dbReference type="AlphaFoldDB" id="A0A940Y7E3"/>
<proteinExistence type="predicted"/>
<evidence type="ECO:0000313" key="3">
    <source>
        <dbReference type="EMBL" id="MBQ0930163.1"/>
    </source>
</evidence>
<name>A0A940Y7E3_9BURK</name>
<evidence type="ECO:0000313" key="4">
    <source>
        <dbReference type="Proteomes" id="UP000676246"/>
    </source>
</evidence>
<sequence>MQTPSTRTLFGALMLALSAGAMAQTATATAASGAARIDQRQANQEQRIQQGKADGSLTHHEKRKLVRGQRRISAAEDRAAADGKLSAAEQAKIEARQDHQSKVIHRVKNDTDKPQAQPAK</sequence>
<feature type="chain" id="PRO_5037074350" description="DUF4148 domain-containing protein" evidence="2">
    <location>
        <begin position="24"/>
        <end position="120"/>
    </location>
</feature>
<keyword evidence="2" id="KW-0732">Signal</keyword>
<evidence type="ECO:0008006" key="5">
    <source>
        <dbReference type="Google" id="ProtNLM"/>
    </source>
</evidence>
<gene>
    <name evidence="3" type="ORF">KAK03_06645</name>
</gene>
<feature type="compositionally biased region" description="Basic residues" evidence="1">
    <location>
        <begin position="60"/>
        <end position="70"/>
    </location>
</feature>
<organism evidence="3 4">
    <name type="scientific">Ideonella alba</name>
    <dbReference type="NCBI Taxonomy" id="2824118"/>
    <lineage>
        <taxon>Bacteria</taxon>
        <taxon>Pseudomonadati</taxon>
        <taxon>Pseudomonadota</taxon>
        <taxon>Betaproteobacteria</taxon>
        <taxon>Burkholderiales</taxon>
        <taxon>Sphaerotilaceae</taxon>
        <taxon>Ideonella</taxon>
    </lineage>
</organism>
<feature type="compositionally biased region" description="Low complexity" evidence="1">
    <location>
        <begin position="37"/>
        <end position="50"/>
    </location>
</feature>
<accession>A0A940Y7E3</accession>
<evidence type="ECO:0000256" key="2">
    <source>
        <dbReference type="SAM" id="SignalP"/>
    </source>
</evidence>
<protein>
    <recommendedName>
        <fullName evidence="5">DUF4148 domain-containing protein</fullName>
    </recommendedName>
</protein>
<comment type="caution">
    <text evidence="3">The sequence shown here is derived from an EMBL/GenBank/DDBJ whole genome shotgun (WGS) entry which is preliminary data.</text>
</comment>
<feature type="signal peptide" evidence="2">
    <location>
        <begin position="1"/>
        <end position="23"/>
    </location>
</feature>
<evidence type="ECO:0000256" key="1">
    <source>
        <dbReference type="SAM" id="MobiDB-lite"/>
    </source>
</evidence>